<evidence type="ECO:0000313" key="1">
    <source>
        <dbReference type="EMBL" id="OHB12196.1"/>
    </source>
</evidence>
<dbReference type="EMBL" id="MHWS01000014">
    <property type="protein sequence ID" value="OHB12196.1"/>
    <property type="molecule type" value="Genomic_DNA"/>
</dbReference>
<comment type="caution">
    <text evidence="1">The sequence shown here is derived from an EMBL/GenBank/DDBJ whole genome shotgun (WGS) entry which is preliminary data.</text>
</comment>
<dbReference type="Proteomes" id="UP000177276">
    <property type="component" value="Unassembled WGS sequence"/>
</dbReference>
<evidence type="ECO:0000313" key="2">
    <source>
        <dbReference type="Proteomes" id="UP000177276"/>
    </source>
</evidence>
<organism evidence="1 2">
    <name type="scientific">Candidatus Zambryskibacteria bacterium RIFCSPLOWO2_12_FULL_39_16</name>
    <dbReference type="NCBI Taxonomy" id="1802775"/>
    <lineage>
        <taxon>Bacteria</taxon>
        <taxon>Candidatus Zambryskiibacteriota</taxon>
    </lineage>
</organism>
<protein>
    <submittedName>
        <fullName evidence="1">Uncharacterized protein</fullName>
    </submittedName>
</protein>
<reference evidence="1 2" key="1">
    <citation type="journal article" date="2016" name="Nat. Commun.">
        <title>Thousands of microbial genomes shed light on interconnected biogeochemical processes in an aquifer system.</title>
        <authorList>
            <person name="Anantharaman K."/>
            <person name="Brown C.T."/>
            <person name="Hug L.A."/>
            <person name="Sharon I."/>
            <person name="Castelle C.J."/>
            <person name="Probst A.J."/>
            <person name="Thomas B.C."/>
            <person name="Singh A."/>
            <person name="Wilkins M.J."/>
            <person name="Karaoz U."/>
            <person name="Brodie E.L."/>
            <person name="Williams K.H."/>
            <person name="Hubbard S.S."/>
            <person name="Banfield J.F."/>
        </authorList>
    </citation>
    <scope>NUCLEOTIDE SEQUENCE [LARGE SCALE GENOMIC DNA]</scope>
</reference>
<sequence length="139" mass="15917">MGEQDKEYQFVSCKCGKTLRLIISEKNYGKKVVTVCQNCKTKHLVTISPPEIPNLSVDADFEEIKPYAEMLAEKIVQVLRDIEKREDVASLRTFFSEKGFRVGVIISLGVIKNGNVQKKEIPETESDADFLRKMKIRYD</sequence>
<proteinExistence type="predicted"/>
<gene>
    <name evidence="1" type="ORF">A3G46_00075</name>
</gene>
<name>A0A1G2US71_9BACT</name>
<accession>A0A1G2US71</accession>
<dbReference type="AlphaFoldDB" id="A0A1G2US71"/>